<dbReference type="PANTHER" id="PTHR10924">
    <property type="entry name" value="MAJOR FACILITATOR SUPERFAMILY PROTEIN-RELATED"/>
    <property type="match status" value="1"/>
</dbReference>
<dbReference type="PANTHER" id="PTHR10924:SF4">
    <property type="entry name" value="GH15861P"/>
    <property type="match status" value="1"/>
</dbReference>
<evidence type="ECO:0000256" key="5">
    <source>
        <dbReference type="ARBA" id="ARBA00023157"/>
    </source>
</evidence>
<dbReference type="Gene3D" id="1.20.1250.20">
    <property type="entry name" value="MFS general substrate transporter like domains"/>
    <property type="match status" value="1"/>
</dbReference>
<dbReference type="GO" id="GO:0020037">
    <property type="term" value="F:heme binding"/>
    <property type="evidence" value="ECO:0007669"/>
    <property type="project" value="TreeGrafter"/>
</dbReference>
<evidence type="ECO:0008006" key="9">
    <source>
        <dbReference type="Google" id="ProtNLM"/>
    </source>
</evidence>
<dbReference type="InterPro" id="IPR004156">
    <property type="entry name" value="OATP"/>
</dbReference>
<evidence type="ECO:0000313" key="7">
    <source>
        <dbReference type="EMBL" id="GFG31085.1"/>
    </source>
</evidence>
<dbReference type="InterPro" id="IPR036259">
    <property type="entry name" value="MFS_trans_sf"/>
</dbReference>
<accession>A0A6L2PKL6</accession>
<feature type="transmembrane region" description="Helical" evidence="6">
    <location>
        <begin position="148"/>
        <end position="168"/>
    </location>
</feature>
<reference evidence="8" key="1">
    <citation type="submission" date="2020-01" db="EMBL/GenBank/DDBJ databases">
        <title>Draft genome sequence of the Termite Coptotermes fromosanus.</title>
        <authorList>
            <person name="Itakura S."/>
            <person name="Yosikawa Y."/>
            <person name="Umezawa K."/>
        </authorList>
    </citation>
    <scope>NUCLEOTIDE SEQUENCE [LARGE SCALE GENOMIC DNA]</scope>
</reference>
<evidence type="ECO:0000313" key="8">
    <source>
        <dbReference type="Proteomes" id="UP000502823"/>
    </source>
</evidence>
<dbReference type="InParanoid" id="A0A6L2PKL6"/>
<evidence type="ECO:0000256" key="1">
    <source>
        <dbReference type="ARBA" id="ARBA00004141"/>
    </source>
</evidence>
<dbReference type="SUPFAM" id="SSF103473">
    <property type="entry name" value="MFS general substrate transporter"/>
    <property type="match status" value="1"/>
</dbReference>
<comment type="caution">
    <text evidence="7">The sequence shown here is derived from an EMBL/GenBank/DDBJ whole genome shotgun (WGS) entry which is preliminary data.</text>
</comment>
<gene>
    <name evidence="7" type="ORF">Cfor_04589</name>
</gene>
<evidence type="ECO:0000256" key="3">
    <source>
        <dbReference type="ARBA" id="ARBA00022989"/>
    </source>
</evidence>
<keyword evidence="3 6" id="KW-1133">Transmembrane helix</keyword>
<dbReference type="AlphaFoldDB" id="A0A6L2PKL6"/>
<keyword evidence="4 6" id="KW-0472">Membrane</keyword>
<dbReference type="InterPro" id="IPR049680">
    <property type="entry name" value="FLVCR1-2_SLC49-like"/>
</dbReference>
<feature type="transmembrane region" description="Helical" evidence="6">
    <location>
        <begin position="203"/>
        <end position="222"/>
    </location>
</feature>
<dbReference type="OrthoDB" id="422206at2759"/>
<evidence type="ECO:0000256" key="4">
    <source>
        <dbReference type="ARBA" id="ARBA00023136"/>
    </source>
</evidence>
<dbReference type="GO" id="GO:0097037">
    <property type="term" value="P:heme export"/>
    <property type="evidence" value="ECO:0007669"/>
    <property type="project" value="TreeGrafter"/>
</dbReference>
<feature type="transmembrane region" description="Helical" evidence="6">
    <location>
        <begin position="17"/>
        <end position="39"/>
    </location>
</feature>
<keyword evidence="5" id="KW-1015">Disulfide bond</keyword>
<proteinExistence type="predicted"/>
<feature type="transmembrane region" description="Helical" evidence="6">
    <location>
        <begin position="242"/>
        <end position="262"/>
    </location>
</feature>
<feature type="transmembrane region" description="Helical" evidence="6">
    <location>
        <begin position="180"/>
        <end position="197"/>
    </location>
</feature>
<keyword evidence="2 6" id="KW-0812">Transmembrane</keyword>
<dbReference type="Proteomes" id="UP000502823">
    <property type="component" value="Unassembled WGS sequence"/>
</dbReference>
<dbReference type="GO" id="GO:0016020">
    <property type="term" value="C:membrane"/>
    <property type="evidence" value="ECO:0007669"/>
    <property type="project" value="UniProtKB-SubCell"/>
</dbReference>
<organism evidence="7 8">
    <name type="scientific">Coptotermes formosanus</name>
    <name type="common">Formosan subterranean termite</name>
    <dbReference type="NCBI Taxonomy" id="36987"/>
    <lineage>
        <taxon>Eukaryota</taxon>
        <taxon>Metazoa</taxon>
        <taxon>Ecdysozoa</taxon>
        <taxon>Arthropoda</taxon>
        <taxon>Hexapoda</taxon>
        <taxon>Insecta</taxon>
        <taxon>Pterygota</taxon>
        <taxon>Neoptera</taxon>
        <taxon>Polyneoptera</taxon>
        <taxon>Dictyoptera</taxon>
        <taxon>Blattodea</taxon>
        <taxon>Blattoidea</taxon>
        <taxon>Termitoidae</taxon>
        <taxon>Rhinotermitidae</taxon>
        <taxon>Coptotermes</taxon>
    </lineage>
</organism>
<dbReference type="EMBL" id="BLKM01000280">
    <property type="protein sequence ID" value="GFG31085.1"/>
    <property type="molecule type" value="Genomic_DNA"/>
</dbReference>
<dbReference type="Pfam" id="PF03137">
    <property type="entry name" value="OATP"/>
    <property type="match status" value="1"/>
</dbReference>
<feature type="transmembrane region" description="Helical" evidence="6">
    <location>
        <begin position="268"/>
        <end position="288"/>
    </location>
</feature>
<evidence type="ECO:0000256" key="2">
    <source>
        <dbReference type="ARBA" id="ARBA00022692"/>
    </source>
</evidence>
<comment type="subcellular location">
    <subcellularLocation>
        <location evidence="1">Membrane</location>
        <topology evidence="1">Multi-pass membrane protein</topology>
    </subcellularLocation>
</comment>
<feature type="transmembrane region" description="Helical" evidence="6">
    <location>
        <begin position="110"/>
        <end position="128"/>
    </location>
</feature>
<dbReference type="GO" id="GO:0015232">
    <property type="term" value="F:heme transmembrane transporter activity"/>
    <property type="evidence" value="ECO:0007669"/>
    <property type="project" value="TreeGrafter"/>
</dbReference>
<protein>
    <recommendedName>
        <fullName evidence="9">Major facilitator superfamily (MFS) profile domain-containing protein</fullName>
    </recommendedName>
</protein>
<sequence length="318" mass="34084">MATGSWLKVLSASPDHFYVAFLGQALVGIAQIFILGVPARLAAVWFGPRQVSTACALGVFGNQGAVFQKEPPLPPSPAQATLRHEVTVSDKSVERHAYLKTLKSLFTNRNFVLLLISYGINVGVFYVVSTLLNQIVLLHFANAEEDAGRIGLTIVLAGVVGSVTGGIVLDKTHRFKESILVVYFMALAGMLAFTFTLKLGHIWIIYLTSGFLGFFMTGYLGIGYEFAAELTYPIPEGTSSGLLNASSEVFGVLFTLTGGEILDAYGDMATNCTMAALLLAGLAMTTLIEGTALKRQAAVAARCVHSYLQQDEILTTQT</sequence>
<name>A0A6L2PKL6_COPFO</name>
<keyword evidence="8" id="KW-1185">Reference proteome</keyword>
<evidence type="ECO:0000256" key="6">
    <source>
        <dbReference type="SAM" id="Phobius"/>
    </source>
</evidence>